<dbReference type="Pfam" id="PF03788">
    <property type="entry name" value="LrgA"/>
    <property type="match status" value="1"/>
</dbReference>
<gene>
    <name evidence="6" type="ORF">DI542_09235</name>
</gene>
<keyword evidence="5" id="KW-0472">Membrane</keyword>
<dbReference type="PANTHER" id="PTHR33931:SF2">
    <property type="entry name" value="HOLIN-LIKE PROTEIN CIDA"/>
    <property type="match status" value="1"/>
</dbReference>
<name>A0A2W5RFY9_ACIJO</name>
<evidence type="ECO:0000256" key="4">
    <source>
        <dbReference type="ARBA" id="ARBA00022989"/>
    </source>
</evidence>
<evidence type="ECO:0000313" key="6">
    <source>
        <dbReference type="EMBL" id="PZQ89348.1"/>
    </source>
</evidence>
<keyword evidence="3" id="KW-0812">Transmembrane</keyword>
<evidence type="ECO:0000256" key="2">
    <source>
        <dbReference type="ARBA" id="ARBA00022475"/>
    </source>
</evidence>
<dbReference type="RefSeq" id="WP_159153133.1">
    <property type="nucleotide sequence ID" value="NZ_JAOCHB010000004.1"/>
</dbReference>
<evidence type="ECO:0000256" key="1">
    <source>
        <dbReference type="ARBA" id="ARBA00004651"/>
    </source>
</evidence>
<protein>
    <submittedName>
        <fullName evidence="6">CidA/LrgA family protein</fullName>
    </submittedName>
</protein>
<proteinExistence type="predicted"/>
<accession>A0A2W5RFY9</accession>
<evidence type="ECO:0000256" key="5">
    <source>
        <dbReference type="ARBA" id="ARBA00023136"/>
    </source>
</evidence>
<sequence length="138" mass="15689">MLHDRTRLKKLKTASYQIIIILAVWSCADVLQKLLNLPVASGVLGFFLLLFLLEMKWLKLAHVERGADLLLAELLLFFIPPVVGVIQYQDLLIASGWKILLVILISTALVMMVSVYSVRLLLKQPVLNQESKQEDQYD</sequence>
<evidence type="ECO:0000313" key="7">
    <source>
        <dbReference type="Proteomes" id="UP000249282"/>
    </source>
</evidence>
<comment type="subcellular location">
    <subcellularLocation>
        <location evidence="1">Cell membrane</location>
        <topology evidence="1">Multi-pass membrane protein</topology>
    </subcellularLocation>
</comment>
<comment type="caution">
    <text evidence="6">The sequence shown here is derived from an EMBL/GenBank/DDBJ whole genome shotgun (WGS) entry which is preliminary data.</text>
</comment>
<dbReference type="AlphaFoldDB" id="A0A2W5RFY9"/>
<dbReference type="InterPro" id="IPR005538">
    <property type="entry name" value="LrgA/CidA"/>
</dbReference>
<organism evidence="6 7">
    <name type="scientific">Acinetobacter johnsonii</name>
    <dbReference type="NCBI Taxonomy" id="40214"/>
    <lineage>
        <taxon>Bacteria</taxon>
        <taxon>Pseudomonadati</taxon>
        <taxon>Pseudomonadota</taxon>
        <taxon>Gammaproteobacteria</taxon>
        <taxon>Moraxellales</taxon>
        <taxon>Moraxellaceae</taxon>
        <taxon>Acinetobacter</taxon>
    </lineage>
</organism>
<dbReference type="GO" id="GO:0005886">
    <property type="term" value="C:plasma membrane"/>
    <property type="evidence" value="ECO:0007669"/>
    <property type="project" value="UniProtKB-SubCell"/>
</dbReference>
<dbReference type="Proteomes" id="UP000249282">
    <property type="component" value="Unassembled WGS sequence"/>
</dbReference>
<dbReference type="EMBL" id="QFQJ01000044">
    <property type="protein sequence ID" value="PZQ89348.1"/>
    <property type="molecule type" value="Genomic_DNA"/>
</dbReference>
<keyword evidence="4" id="KW-1133">Transmembrane helix</keyword>
<keyword evidence="2" id="KW-1003">Cell membrane</keyword>
<evidence type="ECO:0000256" key="3">
    <source>
        <dbReference type="ARBA" id="ARBA00022692"/>
    </source>
</evidence>
<dbReference type="PANTHER" id="PTHR33931">
    <property type="entry name" value="HOLIN-LIKE PROTEIN CIDA-RELATED"/>
    <property type="match status" value="1"/>
</dbReference>
<reference evidence="6 7" key="1">
    <citation type="submission" date="2017-11" db="EMBL/GenBank/DDBJ databases">
        <title>Infants hospitalized years apart are colonized by the same room-sourced microbial strains.</title>
        <authorList>
            <person name="Brooks B."/>
            <person name="Olm M.R."/>
            <person name="Firek B.A."/>
            <person name="Baker R."/>
            <person name="Thomas B.C."/>
            <person name="Morowitz M.J."/>
            <person name="Banfield J.F."/>
        </authorList>
    </citation>
    <scope>NUCLEOTIDE SEQUENCE [LARGE SCALE GENOMIC DNA]</scope>
    <source>
        <strain evidence="6">S2_003_000_R3_20</strain>
    </source>
</reference>